<evidence type="ECO:0000256" key="1">
    <source>
        <dbReference type="SAM" id="MobiDB-lite"/>
    </source>
</evidence>
<evidence type="ECO:0008006" key="4">
    <source>
        <dbReference type="Google" id="ProtNLM"/>
    </source>
</evidence>
<proteinExistence type="predicted"/>
<name>A0ABQ9YCZ8_9EUKA</name>
<reference evidence="2 3" key="1">
    <citation type="journal article" date="2022" name="bioRxiv">
        <title>Genomics of Preaxostyla Flagellates Illuminates Evolutionary Transitions and the Path Towards Mitochondrial Loss.</title>
        <authorList>
            <person name="Novak L.V.F."/>
            <person name="Treitli S.C."/>
            <person name="Pyrih J."/>
            <person name="Halakuc P."/>
            <person name="Pipaliya S.V."/>
            <person name="Vacek V."/>
            <person name="Brzon O."/>
            <person name="Soukal P."/>
            <person name="Eme L."/>
            <person name="Dacks J.B."/>
            <person name="Karnkowska A."/>
            <person name="Elias M."/>
            <person name="Hampl V."/>
        </authorList>
    </citation>
    <scope>NUCLEOTIDE SEQUENCE [LARGE SCALE GENOMIC DNA]</scope>
    <source>
        <strain evidence="2">NAU3</strain>
        <tissue evidence="2">Gut</tissue>
    </source>
</reference>
<dbReference type="SMART" id="SM00710">
    <property type="entry name" value="PbH1"/>
    <property type="match status" value="4"/>
</dbReference>
<feature type="compositionally biased region" description="Polar residues" evidence="1">
    <location>
        <begin position="37"/>
        <end position="50"/>
    </location>
</feature>
<dbReference type="InterPro" id="IPR011050">
    <property type="entry name" value="Pectin_lyase_fold/virulence"/>
</dbReference>
<evidence type="ECO:0000313" key="2">
    <source>
        <dbReference type="EMBL" id="KAK2961590.1"/>
    </source>
</evidence>
<keyword evidence="3" id="KW-1185">Reference proteome</keyword>
<dbReference type="InterPro" id="IPR006626">
    <property type="entry name" value="PbH1"/>
</dbReference>
<protein>
    <recommendedName>
        <fullName evidence="4">Right handed beta helix domain-containing protein</fullName>
    </recommendedName>
</protein>
<comment type="caution">
    <text evidence="2">The sequence shown here is derived from an EMBL/GenBank/DDBJ whole genome shotgun (WGS) entry which is preliminary data.</text>
</comment>
<evidence type="ECO:0000313" key="3">
    <source>
        <dbReference type="Proteomes" id="UP001281761"/>
    </source>
</evidence>
<organism evidence="2 3">
    <name type="scientific">Blattamonas nauphoetae</name>
    <dbReference type="NCBI Taxonomy" id="2049346"/>
    <lineage>
        <taxon>Eukaryota</taxon>
        <taxon>Metamonada</taxon>
        <taxon>Preaxostyla</taxon>
        <taxon>Oxymonadida</taxon>
        <taxon>Blattamonas</taxon>
    </lineage>
</organism>
<sequence>MLCSNTTFRWSSTTSEERPSSSQRRPPSLSSDEHLITDTTSEGNKGNNSDTRLIITTDTTFINCIFQHVNYTTEESSTGGSALILSANTTNLTVDNCTFFNCSVNRKSRGSVVGGCILLKGSSSNRLQSTLTVSSCSFADWYPRNSLASEERGGGIGTISTSAPLSIVGSNYTLSGGKTLSSNSGFISIQDLEDISSPLTVSNCRLQGDGNASDYCLYFRACYFGSVKYDVVTSQDPLLFVDCTSPSLPNTSSVIGCTSYRPIRVTSDGTTLTKCPLLTQLEENSSSFLPLSDGWFTETSPLPVQTDVEIVGEGTDCVHVTLDESPRSHTTTLKPTLNEKADAKLTLRSTTLLPTSSSSPLVAMNEDGNLFVKTVVVSAEQDRTKELIGISDGTAHFFHSRFSSITGSSALIVVSGIRSLFLSDMLFLTISRTLTIHVNGLVQSGSCVERKTSGSISITHCTFGVCSSNGRAGMIDIVSNNATRLEMEECEFDQNKAESEMITAEEGDDVILKDFSDEQLSLNFSSMMAIHTFPLHMLSTSKETGSTEISLGPLQTSSTTLACLISQTISSSTLITTTMSTQPSSLILSAMKQYNHSRAFLHLEGMSYLRITQGSGKPIKSIFSSCDGSFLFTNMSNGTLSILNFKSFSAQRGEGAFCCSSNVTIARCDFSSCSAQHNGFLFLELDSVCRLSLEESFWGLALSSQTAGQLRRMTG</sequence>
<gene>
    <name evidence="2" type="ORF">BLNAU_3388</name>
</gene>
<feature type="compositionally biased region" description="Polar residues" evidence="1">
    <location>
        <begin position="1"/>
        <end position="10"/>
    </location>
</feature>
<dbReference type="Proteomes" id="UP001281761">
    <property type="component" value="Unassembled WGS sequence"/>
</dbReference>
<dbReference type="SUPFAM" id="SSF51126">
    <property type="entry name" value="Pectin lyase-like"/>
    <property type="match status" value="1"/>
</dbReference>
<feature type="compositionally biased region" description="Low complexity" evidence="1">
    <location>
        <begin position="20"/>
        <end position="30"/>
    </location>
</feature>
<dbReference type="EMBL" id="JARBJD010000015">
    <property type="protein sequence ID" value="KAK2961590.1"/>
    <property type="molecule type" value="Genomic_DNA"/>
</dbReference>
<feature type="region of interest" description="Disordered" evidence="1">
    <location>
        <begin position="1"/>
        <end position="50"/>
    </location>
</feature>
<accession>A0ABQ9YCZ8</accession>